<evidence type="ECO:0000256" key="1">
    <source>
        <dbReference type="SAM" id="Phobius"/>
    </source>
</evidence>
<feature type="transmembrane region" description="Helical" evidence="1">
    <location>
        <begin position="283"/>
        <end position="301"/>
    </location>
</feature>
<feature type="transmembrane region" description="Helical" evidence="1">
    <location>
        <begin position="83"/>
        <end position="103"/>
    </location>
</feature>
<evidence type="ECO:0000313" key="3">
    <source>
        <dbReference type="Proteomes" id="UP001065174"/>
    </source>
</evidence>
<name>A0ABY6CUF0_9BACT</name>
<keyword evidence="1" id="KW-1133">Transmembrane helix</keyword>
<feature type="transmembrane region" description="Helical" evidence="1">
    <location>
        <begin position="337"/>
        <end position="358"/>
    </location>
</feature>
<evidence type="ECO:0008006" key="4">
    <source>
        <dbReference type="Google" id="ProtNLM"/>
    </source>
</evidence>
<reference evidence="2" key="1">
    <citation type="submission" date="2022-09" db="EMBL/GenBank/DDBJ databases">
        <title>Comparative genomics and taxonomic characterization of three novel marine species of genus Reichenbachiella exhibiting antioxidant and polysaccharide degradation activities.</title>
        <authorList>
            <person name="Muhammad N."/>
            <person name="Lee Y.-J."/>
            <person name="Ko J."/>
            <person name="Kim S.-G."/>
        </authorList>
    </citation>
    <scope>NUCLEOTIDE SEQUENCE</scope>
    <source>
        <strain evidence="2">BKB1-1</strain>
    </source>
</reference>
<feature type="transmembrane region" description="Helical" evidence="1">
    <location>
        <begin position="115"/>
        <end position="148"/>
    </location>
</feature>
<gene>
    <name evidence="2" type="ORF">N6H18_09310</name>
</gene>
<keyword evidence="1" id="KW-0472">Membrane</keyword>
<feature type="transmembrane region" description="Helical" evidence="1">
    <location>
        <begin position="307"/>
        <end position="325"/>
    </location>
</feature>
<dbReference type="Proteomes" id="UP001065174">
    <property type="component" value="Chromosome"/>
</dbReference>
<keyword evidence="1" id="KW-0812">Transmembrane</keyword>
<feature type="transmembrane region" description="Helical" evidence="1">
    <location>
        <begin position="203"/>
        <end position="223"/>
    </location>
</feature>
<feature type="transmembrane region" description="Helical" evidence="1">
    <location>
        <begin position="12"/>
        <end position="36"/>
    </location>
</feature>
<feature type="transmembrane region" description="Helical" evidence="1">
    <location>
        <begin position="168"/>
        <end position="196"/>
    </location>
</feature>
<dbReference type="RefSeq" id="WP_262311567.1">
    <property type="nucleotide sequence ID" value="NZ_CP106679.1"/>
</dbReference>
<dbReference type="EMBL" id="CP106679">
    <property type="protein sequence ID" value="UXP34141.1"/>
    <property type="molecule type" value="Genomic_DNA"/>
</dbReference>
<feature type="transmembrane region" description="Helical" evidence="1">
    <location>
        <begin position="252"/>
        <end position="271"/>
    </location>
</feature>
<protein>
    <recommendedName>
        <fullName evidence="4">Dolichyl-phosphate-mannose-protein mannosyltransferase</fullName>
    </recommendedName>
</protein>
<keyword evidence="3" id="KW-1185">Reference proteome</keyword>
<evidence type="ECO:0000313" key="2">
    <source>
        <dbReference type="EMBL" id="UXP34141.1"/>
    </source>
</evidence>
<sequence length="471" mass="54754">MLSYFKANDPYRLLGAFLLLIIIRVSILVSGVPLIIPELKWLLIGERLGSGDMVMYRDVWDYSAPLSVMVYKWLDILFGKSRLTYQIVSLLIVGFQAALFNQLMLKNKAYNTSSYVPALIYILMINMFFDFLTLSPVLMSMTFILLALNNLFKRMDNQTQDELFIFTGVYLGIATLFYLPSIFYVVVTLLSLLLYTGSIFRRIALLIYGMLIVFVLAGLYFYWNDSFLIYNHHLFKSLWIVNTYKFIDGQSMLLMMLVPTVILVVSVYKTLKLGRFVNFQSKIQSVMLMFIISGILAFWMIKERTTYQLIYFVPSLAFFVAHYLLVIRNWILAEANFILIFTLIILNHLFPLKGWLFVNKLVSLDNLIVVQSEYAAITEDKNILVIGEGIHHYQNAHLVTPYLDWQLSKILFSHLNYYDNTAEVFQSINKELPEVIIDEQNIVPELFGMMPTIESKYLPHVRFKGVYLLKD</sequence>
<accession>A0ABY6CUF0</accession>
<organism evidence="2 3">
    <name type="scientific">Reichenbachiella agarivorans</name>
    <dbReference type="NCBI Taxonomy" id="2979464"/>
    <lineage>
        <taxon>Bacteria</taxon>
        <taxon>Pseudomonadati</taxon>
        <taxon>Bacteroidota</taxon>
        <taxon>Cytophagia</taxon>
        <taxon>Cytophagales</taxon>
        <taxon>Reichenbachiellaceae</taxon>
        <taxon>Reichenbachiella</taxon>
    </lineage>
</organism>
<proteinExistence type="predicted"/>